<evidence type="ECO:0000259" key="2">
    <source>
        <dbReference type="Pfam" id="PF00465"/>
    </source>
</evidence>
<name>A0ABU7UIL9_9CLOT</name>
<proteinExistence type="predicted"/>
<dbReference type="EMBL" id="JAZHFS010000001">
    <property type="protein sequence ID" value="MEF2110689.1"/>
    <property type="molecule type" value="Genomic_DNA"/>
</dbReference>
<gene>
    <name evidence="4" type="ORF">SJI18_00025</name>
</gene>
<dbReference type="InterPro" id="IPR001670">
    <property type="entry name" value="ADH_Fe/GldA"/>
</dbReference>
<dbReference type="Proteomes" id="UP001498469">
    <property type="component" value="Unassembled WGS sequence"/>
</dbReference>
<evidence type="ECO:0000313" key="4">
    <source>
        <dbReference type="EMBL" id="MEF2110689.1"/>
    </source>
</evidence>
<dbReference type="GO" id="GO:0016491">
    <property type="term" value="F:oxidoreductase activity"/>
    <property type="evidence" value="ECO:0007669"/>
    <property type="project" value="UniProtKB-KW"/>
</dbReference>
<dbReference type="InterPro" id="IPR056798">
    <property type="entry name" value="ADH_Fe_C"/>
</dbReference>
<comment type="caution">
    <text evidence="4">The sequence shown here is derived from an EMBL/GenBank/DDBJ whole genome shotgun (WGS) entry which is preliminary data.</text>
</comment>
<organism evidence="4 5">
    <name type="scientific">Clostridium frigoriphilum</name>
    <dbReference type="NCBI Taxonomy" id="443253"/>
    <lineage>
        <taxon>Bacteria</taxon>
        <taxon>Bacillati</taxon>
        <taxon>Bacillota</taxon>
        <taxon>Clostridia</taxon>
        <taxon>Eubacteriales</taxon>
        <taxon>Clostridiaceae</taxon>
        <taxon>Clostridium</taxon>
    </lineage>
</organism>
<protein>
    <submittedName>
        <fullName evidence="4">1-propanol dehydrogenase PduQ</fullName>
        <ecNumber evidence="4">1.1.-.-</ecNumber>
    </submittedName>
</protein>
<dbReference type="RefSeq" id="WP_216247144.1">
    <property type="nucleotide sequence ID" value="NZ_JAZHFS010000001.1"/>
</dbReference>
<accession>A0ABU7UIL9</accession>
<dbReference type="CDD" id="cd08180">
    <property type="entry name" value="PDD"/>
    <property type="match status" value="1"/>
</dbReference>
<dbReference type="Pfam" id="PF00465">
    <property type="entry name" value="Fe-ADH"/>
    <property type="match status" value="1"/>
</dbReference>
<dbReference type="InterPro" id="IPR039697">
    <property type="entry name" value="Alcohol_dehydrogenase_Fe"/>
</dbReference>
<keyword evidence="5" id="KW-1185">Reference proteome</keyword>
<dbReference type="EC" id="1.1.-.-" evidence="4"/>
<dbReference type="PANTHER" id="PTHR11496">
    <property type="entry name" value="ALCOHOL DEHYDROGENASE"/>
    <property type="match status" value="1"/>
</dbReference>
<evidence type="ECO:0000313" key="5">
    <source>
        <dbReference type="Proteomes" id="UP001498469"/>
    </source>
</evidence>
<feature type="domain" description="Fe-containing alcohol dehydrogenase-like C-terminal" evidence="3">
    <location>
        <begin position="179"/>
        <end position="385"/>
    </location>
</feature>
<evidence type="ECO:0000256" key="1">
    <source>
        <dbReference type="ARBA" id="ARBA00023002"/>
    </source>
</evidence>
<keyword evidence="1 4" id="KW-0560">Oxidoreductase</keyword>
<dbReference type="Pfam" id="PF25137">
    <property type="entry name" value="ADH_Fe_C"/>
    <property type="match status" value="1"/>
</dbReference>
<evidence type="ECO:0000259" key="3">
    <source>
        <dbReference type="Pfam" id="PF25137"/>
    </source>
</evidence>
<dbReference type="PANTHER" id="PTHR11496:SF83">
    <property type="entry name" value="HYDROXYACID-OXOACID TRANSHYDROGENASE, MITOCHONDRIAL"/>
    <property type="match status" value="1"/>
</dbReference>
<reference evidence="4 5" key="1">
    <citation type="submission" date="2023-11" db="EMBL/GenBank/DDBJ databases">
        <title>Draft genome sequence of a psychrophilic Clostridium strain from permafrost water brine.</title>
        <authorList>
            <person name="Shcherbakova V.A."/>
            <person name="Trubitsyn V.E."/>
            <person name="Zakharyuk A.G."/>
        </authorList>
    </citation>
    <scope>NUCLEOTIDE SEQUENCE [LARGE SCALE GENOMIC DNA]</scope>
    <source>
        <strain evidence="4 5">14F</strain>
    </source>
</reference>
<sequence>MKKFSCRTQVFFGEGSLKRLSQLDCRKAFIVTDPFMVKSGVINKITDEISKGNVEYIVFSDIIPDPSIEIVAKGIEVMMKFNPDVVIALGGGSAIDAAKAICDFNSKLKANRNSNMESNKKIKLIAIPTTSGTGSEVTSISVITDKNKNIKYPLISEELQPDEAILVAELVCTVPDFITADTGMDVLTHDIEAFVSTRATDYTDALAEKSIKLVFQNLINAYKDGNNLEARTKMHNASCIAGIAFNNASLGLNHGMAHIIGAKFHVSHGRANAILLPYVIEFNSDIKDFNSSEYTYAAKRYSEIAKILGLPSSNVYQGVKSLIIAINMILKELNITTSLKETGIREEDFKREVSEMASIAIEDRCTQTNPRVPRLEEIITLFNKVYHNN</sequence>
<feature type="domain" description="Alcohol dehydrogenase iron-type/glycerol dehydrogenase GldA" evidence="2">
    <location>
        <begin position="8"/>
        <end position="166"/>
    </location>
</feature>